<evidence type="ECO:0000313" key="1">
    <source>
        <dbReference type="EMBL" id="KAK7355824.1"/>
    </source>
</evidence>
<dbReference type="Proteomes" id="UP001374584">
    <property type="component" value="Unassembled WGS sequence"/>
</dbReference>
<protein>
    <submittedName>
        <fullName evidence="1">Uncharacterized protein</fullName>
    </submittedName>
</protein>
<proteinExistence type="predicted"/>
<gene>
    <name evidence="1" type="ORF">VNO80_15086</name>
</gene>
<organism evidence="1 2">
    <name type="scientific">Phaseolus coccineus</name>
    <name type="common">Scarlet runner bean</name>
    <name type="synonym">Phaseolus multiflorus</name>
    <dbReference type="NCBI Taxonomy" id="3886"/>
    <lineage>
        <taxon>Eukaryota</taxon>
        <taxon>Viridiplantae</taxon>
        <taxon>Streptophyta</taxon>
        <taxon>Embryophyta</taxon>
        <taxon>Tracheophyta</taxon>
        <taxon>Spermatophyta</taxon>
        <taxon>Magnoliopsida</taxon>
        <taxon>eudicotyledons</taxon>
        <taxon>Gunneridae</taxon>
        <taxon>Pentapetalae</taxon>
        <taxon>rosids</taxon>
        <taxon>fabids</taxon>
        <taxon>Fabales</taxon>
        <taxon>Fabaceae</taxon>
        <taxon>Papilionoideae</taxon>
        <taxon>50 kb inversion clade</taxon>
        <taxon>NPAAA clade</taxon>
        <taxon>indigoferoid/millettioid clade</taxon>
        <taxon>Phaseoleae</taxon>
        <taxon>Phaseolus</taxon>
    </lineage>
</organism>
<dbReference type="AlphaFoldDB" id="A0AAN9MN23"/>
<keyword evidence="2" id="KW-1185">Reference proteome</keyword>
<evidence type="ECO:0000313" key="2">
    <source>
        <dbReference type="Proteomes" id="UP001374584"/>
    </source>
</evidence>
<comment type="caution">
    <text evidence="1">The sequence shown here is derived from an EMBL/GenBank/DDBJ whole genome shotgun (WGS) entry which is preliminary data.</text>
</comment>
<reference evidence="1 2" key="1">
    <citation type="submission" date="2024-01" db="EMBL/GenBank/DDBJ databases">
        <title>The genomes of 5 underutilized Papilionoideae crops provide insights into root nodulation and disease resistanc.</title>
        <authorList>
            <person name="Jiang F."/>
        </authorList>
    </citation>
    <scope>NUCLEOTIDE SEQUENCE [LARGE SCALE GENOMIC DNA]</scope>
    <source>
        <strain evidence="1">JINMINGXINNONG_FW02</strain>
        <tissue evidence="1">Leaves</tissue>
    </source>
</reference>
<name>A0AAN9MN23_PHACN</name>
<accession>A0AAN9MN23</accession>
<sequence length="95" mass="10402">MGGVSLYSSLSRSKTLNSKAILVRHTLSTATEPNDSLRGGPGLVEFLANFRTLFQRPIGKHTSHAFCFICATVPVVFLVRMESVFYAFGFSFGLP</sequence>
<dbReference type="EMBL" id="JAYMYR010000006">
    <property type="protein sequence ID" value="KAK7355824.1"/>
    <property type="molecule type" value="Genomic_DNA"/>
</dbReference>